<feature type="region of interest" description="Disordered" evidence="1">
    <location>
        <begin position="94"/>
        <end position="128"/>
    </location>
</feature>
<evidence type="ECO:0000313" key="3">
    <source>
        <dbReference type="Proteomes" id="UP000467700"/>
    </source>
</evidence>
<name>A0A8S0W576_CYCAE</name>
<dbReference type="EMBL" id="CACVBS010000038">
    <property type="protein sequence ID" value="CAA7263014.1"/>
    <property type="molecule type" value="Genomic_DNA"/>
</dbReference>
<gene>
    <name evidence="2" type="ORF">AAE3_LOCUS5242</name>
</gene>
<dbReference type="Proteomes" id="UP000467700">
    <property type="component" value="Unassembled WGS sequence"/>
</dbReference>
<evidence type="ECO:0000313" key="2">
    <source>
        <dbReference type="EMBL" id="CAA7263014.1"/>
    </source>
</evidence>
<feature type="compositionally biased region" description="Low complexity" evidence="1">
    <location>
        <begin position="94"/>
        <end position="116"/>
    </location>
</feature>
<evidence type="ECO:0000256" key="1">
    <source>
        <dbReference type="SAM" id="MobiDB-lite"/>
    </source>
</evidence>
<organism evidence="2 3">
    <name type="scientific">Cyclocybe aegerita</name>
    <name type="common">Black poplar mushroom</name>
    <name type="synonym">Agrocybe aegerita</name>
    <dbReference type="NCBI Taxonomy" id="1973307"/>
    <lineage>
        <taxon>Eukaryota</taxon>
        <taxon>Fungi</taxon>
        <taxon>Dikarya</taxon>
        <taxon>Basidiomycota</taxon>
        <taxon>Agaricomycotina</taxon>
        <taxon>Agaricomycetes</taxon>
        <taxon>Agaricomycetidae</taxon>
        <taxon>Agaricales</taxon>
        <taxon>Agaricineae</taxon>
        <taxon>Bolbitiaceae</taxon>
        <taxon>Cyclocybe</taxon>
    </lineage>
</organism>
<feature type="region of interest" description="Disordered" evidence="1">
    <location>
        <begin position="213"/>
        <end position="264"/>
    </location>
</feature>
<proteinExistence type="predicted"/>
<dbReference type="AlphaFoldDB" id="A0A8S0W576"/>
<keyword evidence="3" id="KW-1185">Reference proteome</keyword>
<sequence length="324" mass="34616">MAGVFERIFGCCLSRKRSQILNVQPDERTHLIPALNEPVGSSLPSVYVVDHERMKERLSTIVRSKEGKMVNVAARLPFNLHNRNLSVTLLDPSYSNTASRSPSTSTSHSNLASAANPTSNSNPTFASASVSAHRPFPLKFTPISPSHVHGQVGAPLSSVVFPSESRESSLASREREFLRERTGEKEITGQRERVSSEASSGRRSLFGLTLVRGPLDPAKRGRRKQKGVEGSVDGTEGGGAGPGNENCHGARDHTHQETTTALTESTPAPGFALAVDPPAPEPGLSGVDIVKKPHFVSALRSTSRASSVSFKIHDTGPLTASWGS</sequence>
<protein>
    <submittedName>
        <fullName evidence="2">Uncharacterized protein</fullName>
    </submittedName>
</protein>
<feature type="compositionally biased region" description="Basic and acidic residues" evidence="1">
    <location>
        <begin position="164"/>
        <end position="195"/>
    </location>
</feature>
<dbReference type="OrthoDB" id="3227079at2759"/>
<feature type="region of interest" description="Disordered" evidence="1">
    <location>
        <begin position="159"/>
        <end position="201"/>
    </location>
</feature>
<reference evidence="2 3" key="1">
    <citation type="submission" date="2020-01" db="EMBL/GenBank/DDBJ databases">
        <authorList>
            <person name="Gupta K D."/>
        </authorList>
    </citation>
    <scope>NUCLEOTIDE SEQUENCE [LARGE SCALE GENOMIC DNA]</scope>
</reference>
<feature type="compositionally biased region" description="Polar residues" evidence="1">
    <location>
        <begin position="117"/>
        <end position="128"/>
    </location>
</feature>
<comment type="caution">
    <text evidence="2">The sequence shown here is derived from an EMBL/GenBank/DDBJ whole genome shotgun (WGS) entry which is preliminary data.</text>
</comment>
<accession>A0A8S0W576</accession>